<gene>
    <name evidence="2" type="ORF">ACFOVS_08810</name>
</gene>
<dbReference type="RefSeq" id="WP_377307214.1">
    <property type="nucleotide sequence ID" value="NZ_JALJQZ010000030.1"/>
</dbReference>
<dbReference type="InterPro" id="IPR010985">
    <property type="entry name" value="Ribbon_hlx_hlx"/>
</dbReference>
<dbReference type="GO" id="GO:0003677">
    <property type="term" value="F:DNA binding"/>
    <property type="evidence" value="ECO:0007669"/>
    <property type="project" value="UniProtKB-KW"/>
</dbReference>
<comment type="caution">
    <text evidence="2">The sequence shown here is derived from an EMBL/GenBank/DDBJ whole genome shotgun (WGS) entry which is preliminary data.</text>
</comment>
<dbReference type="InterPro" id="IPR013321">
    <property type="entry name" value="Arc_rbn_hlx_hlx"/>
</dbReference>
<reference evidence="3" key="1">
    <citation type="journal article" date="2019" name="Int. J. Syst. Evol. Microbiol.">
        <title>The Global Catalogue of Microorganisms (GCM) 10K type strain sequencing project: providing services to taxonomists for standard genome sequencing and annotation.</title>
        <authorList>
            <consortium name="The Broad Institute Genomics Platform"/>
            <consortium name="The Broad Institute Genome Sequencing Center for Infectious Disease"/>
            <person name="Wu L."/>
            <person name="Ma J."/>
        </authorList>
    </citation>
    <scope>NUCLEOTIDE SEQUENCE [LARGE SCALE GENOMIC DNA]</scope>
    <source>
        <strain evidence="3">TBRC 5781</strain>
    </source>
</reference>
<proteinExistence type="predicted"/>
<organism evidence="2 3">
    <name type="scientific">Rhizobium lemnae</name>
    <dbReference type="NCBI Taxonomy" id="1214924"/>
    <lineage>
        <taxon>Bacteria</taxon>
        <taxon>Pseudomonadati</taxon>
        <taxon>Pseudomonadota</taxon>
        <taxon>Alphaproteobacteria</taxon>
        <taxon>Hyphomicrobiales</taxon>
        <taxon>Rhizobiaceae</taxon>
        <taxon>Rhizobium/Agrobacterium group</taxon>
        <taxon>Rhizobium</taxon>
    </lineage>
</organism>
<evidence type="ECO:0000313" key="3">
    <source>
        <dbReference type="Proteomes" id="UP001595697"/>
    </source>
</evidence>
<feature type="domain" description="Arc-like DNA binding" evidence="1">
    <location>
        <begin position="3"/>
        <end position="49"/>
    </location>
</feature>
<dbReference type="Proteomes" id="UP001595697">
    <property type="component" value="Unassembled WGS sequence"/>
</dbReference>
<sequence length="57" mass="6411">MQSRNSDKYPLRLPEGLRAAIKRSAQESGRSMNSEIVFHLLRAIPQKSETQKADAQA</sequence>
<dbReference type="EMBL" id="JBHSBD010000031">
    <property type="protein sequence ID" value="MFC3968226.1"/>
    <property type="molecule type" value="Genomic_DNA"/>
</dbReference>
<keyword evidence="3" id="KW-1185">Reference proteome</keyword>
<keyword evidence="2" id="KW-0238">DNA-binding</keyword>
<dbReference type="InterPro" id="IPR005569">
    <property type="entry name" value="Arc_DNA-bd_dom"/>
</dbReference>
<protein>
    <submittedName>
        <fullName evidence="2">Arc family DNA-binding protein</fullName>
    </submittedName>
</protein>
<accession>A0ABV8E9E9</accession>
<dbReference type="Gene3D" id="1.10.1220.10">
    <property type="entry name" value="Met repressor-like"/>
    <property type="match status" value="1"/>
</dbReference>
<name>A0ABV8E9E9_9HYPH</name>
<dbReference type="Pfam" id="PF03869">
    <property type="entry name" value="Arc"/>
    <property type="match status" value="1"/>
</dbReference>
<evidence type="ECO:0000313" key="2">
    <source>
        <dbReference type="EMBL" id="MFC3968226.1"/>
    </source>
</evidence>
<dbReference type="SUPFAM" id="SSF47598">
    <property type="entry name" value="Ribbon-helix-helix"/>
    <property type="match status" value="1"/>
</dbReference>
<evidence type="ECO:0000259" key="1">
    <source>
        <dbReference type="Pfam" id="PF03869"/>
    </source>
</evidence>